<sequence>MARKPLQTENTAVVVTDADTPALPAMREAANQLAVMHEERQATVRAVATQLGYQLPADCTDPDLIQRDIAANMRRSVEACLEVGRGLRVLKEACEHGQFTARLDALGIEDRVARRFIQSAVKFTNRATSPVLKAVGGQSKLFEMLVLDDEQIEELELTGQTGELKLDDIATMSVKELRATLRETRENAEAQSRLLADKNAKIDELAAKITTKRPRVQTPPPDVEGQEIRKEASQFAFEAESVVRGKLRAAFQSLAEHAEKHDMVHDDFMAGLLCQVEVSVKQLRGEFGVKDTPDGEEIPAWLRSDETTEA</sequence>
<dbReference type="Proteomes" id="UP000060277">
    <property type="component" value="Chromosome"/>
</dbReference>
<dbReference type="EMBL" id="CP013480">
    <property type="protein sequence ID" value="ALS60692.1"/>
    <property type="molecule type" value="Genomic_DNA"/>
</dbReference>
<organism evidence="3 5">
    <name type="scientific">Pandoraea norimbergensis</name>
    <dbReference type="NCBI Taxonomy" id="93219"/>
    <lineage>
        <taxon>Bacteria</taxon>
        <taxon>Pseudomonadati</taxon>
        <taxon>Pseudomonadota</taxon>
        <taxon>Betaproteobacteria</taxon>
        <taxon>Burkholderiales</taxon>
        <taxon>Burkholderiaceae</taxon>
        <taxon>Pandoraea</taxon>
    </lineage>
</organism>
<name>A0ABN4JJ41_9BURK</name>
<reference evidence="3" key="2">
    <citation type="submission" date="2016-06" db="EMBL/GenBank/DDBJ databases">
        <title>Complete genome sequence of Pandoraea norimbergensis DSM 11628.</title>
        <authorList>
            <person name="Ee R."/>
            <person name="Lim Y.-L."/>
            <person name="Yong D."/>
            <person name="Yin W.-F."/>
            <person name="Chan K.-G."/>
        </authorList>
    </citation>
    <scope>NUCLEOTIDE SEQUENCE</scope>
    <source>
        <strain evidence="3 5">DSM 11628</strain>
    </source>
</reference>
<evidence type="ECO:0000313" key="3">
    <source>
        <dbReference type="EMBL" id="ALS60692.1"/>
    </source>
</evidence>
<proteinExistence type="predicted"/>
<protein>
    <recommendedName>
        <fullName evidence="6">DUF3102 domain-containing protein</fullName>
    </recommendedName>
</protein>
<keyword evidence="5" id="KW-1185">Reference proteome</keyword>
<accession>A0ABN4JJ41</accession>
<evidence type="ECO:0008006" key="6">
    <source>
        <dbReference type="Google" id="ProtNLM"/>
    </source>
</evidence>
<reference evidence="5" key="1">
    <citation type="submission" date="2015-12" db="EMBL/GenBank/DDBJ databases">
        <title>Complete genome sequence of Pandoraea norimbergensis DSM 11628.</title>
        <authorList>
            <person name="Ee R."/>
            <person name="Lim Y.-L."/>
            <person name="Yong D."/>
            <person name="Yin W.-F."/>
            <person name="Chan K.-G."/>
        </authorList>
    </citation>
    <scope>NUCLEOTIDE SEQUENCE [LARGE SCALE GENOMIC DNA]</scope>
    <source>
        <strain evidence="4 5">DSM 11628</strain>
    </source>
</reference>
<dbReference type="EMBL" id="CP013480">
    <property type="protein sequence ID" value="ALS61967.1"/>
    <property type="molecule type" value="Genomic_DNA"/>
</dbReference>
<gene>
    <name evidence="3" type="ORF">AT302_13830</name>
    <name evidence="4" type="ORF">AT302_21475</name>
</gene>
<evidence type="ECO:0000313" key="5">
    <source>
        <dbReference type="Proteomes" id="UP000060277"/>
    </source>
</evidence>
<evidence type="ECO:0000313" key="4">
    <source>
        <dbReference type="EMBL" id="ALS61967.1"/>
    </source>
</evidence>
<evidence type="ECO:0000256" key="2">
    <source>
        <dbReference type="SAM" id="MobiDB-lite"/>
    </source>
</evidence>
<feature type="region of interest" description="Disordered" evidence="2">
    <location>
        <begin position="289"/>
        <end position="310"/>
    </location>
</feature>
<evidence type="ECO:0000256" key="1">
    <source>
        <dbReference type="SAM" id="Coils"/>
    </source>
</evidence>
<keyword evidence="1" id="KW-0175">Coiled coil</keyword>
<dbReference type="RefSeq" id="WP_058377606.1">
    <property type="nucleotide sequence ID" value="NZ_CP013480.3"/>
</dbReference>
<feature type="coiled-coil region" evidence="1">
    <location>
        <begin position="174"/>
        <end position="208"/>
    </location>
</feature>